<gene>
    <name evidence="3" type="ORF">V7S43_012039</name>
</gene>
<dbReference type="AlphaFoldDB" id="A0ABD3FC78"/>
<dbReference type="SUPFAM" id="SSF50156">
    <property type="entry name" value="PDZ domain-like"/>
    <property type="match status" value="1"/>
</dbReference>
<feature type="region of interest" description="Disordered" evidence="1">
    <location>
        <begin position="302"/>
        <end position="335"/>
    </location>
</feature>
<dbReference type="EMBL" id="JBIMZQ010000029">
    <property type="protein sequence ID" value="KAL3663099.1"/>
    <property type="molecule type" value="Genomic_DNA"/>
</dbReference>
<feature type="compositionally biased region" description="Basic and acidic residues" evidence="1">
    <location>
        <begin position="230"/>
        <end position="243"/>
    </location>
</feature>
<accession>A0ABD3FC78</accession>
<evidence type="ECO:0000259" key="2">
    <source>
        <dbReference type="SMART" id="SM00228"/>
    </source>
</evidence>
<evidence type="ECO:0000313" key="3">
    <source>
        <dbReference type="EMBL" id="KAL3663099.1"/>
    </source>
</evidence>
<organism evidence="3 4">
    <name type="scientific">Phytophthora oleae</name>
    <dbReference type="NCBI Taxonomy" id="2107226"/>
    <lineage>
        <taxon>Eukaryota</taxon>
        <taxon>Sar</taxon>
        <taxon>Stramenopiles</taxon>
        <taxon>Oomycota</taxon>
        <taxon>Peronosporomycetes</taxon>
        <taxon>Peronosporales</taxon>
        <taxon>Peronosporaceae</taxon>
        <taxon>Phytophthora</taxon>
    </lineage>
</organism>
<feature type="domain" description="PDZ" evidence="2">
    <location>
        <begin position="345"/>
        <end position="424"/>
    </location>
</feature>
<dbReference type="Proteomes" id="UP001632037">
    <property type="component" value="Unassembled WGS sequence"/>
</dbReference>
<name>A0ABD3FC78_9STRA</name>
<dbReference type="InterPro" id="IPR001478">
    <property type="entry name" value="PDZ"/>
</dbReference>
<reference evidence="3 4" key="1">
    <citation type="submission" date="2024-09" db="EMBL/GenBank/DDBJ databases">
        <title>Genome sequencing and assembly of Phytophthora oleae, isolate VK10A, causative agent of rot of olive drupes.</title>
        <authorList>
            <person name="Conti Taguali S."/>
            <person name="Riolo M."/>
            <person name="La Spada F."/>
            <person name="Cacciola S.O."/>
            <person name="Dionisio G."/>
        </authorList>
    </citation>
    <scope>NUCLEOTIDE SEQUENCE [LARGE SCALE GENOMIC DNA]</scope>
    <source>
        <strain evidence="3 4">VK10A</strain>
    </source>
</reference>
<protein>
    <recommendedName>
        <fullName evidence="2">PDZ domain-containing protein</fullName>
    </recommendedName>
</protein>
<feature type="compositionally biased region" description="Basic and acidic residues" evidence="1">
    <location>
        <begin position="310"/>
        <end position="335"/>
    </location>
</feature>
<feature type="region of interest" description="Disordered" evidence="1">
    <location>
        <begin position="1"/>
        <end position="24"/>
    </location>
</feature>
<dbReference type="SMART" id="SM00228">
    <property type="entry name" value="PDZ"/>
    <property type="match status" value="1"/>
</dbReference>
<sequence>MNDPFAMLDPMHKPASPSNNASNFATASRPAMAQMANPFDNFSPGTGMMMPQQQQTYPNGANFMTQQGPPAFGGLDNQQFATYNPYQQQMAAPAPVTLNHHAVAFTMASSMTMQPQMQPQMQMQPQYQQNQNAPSKLIPMPTYSGEPIMYDNIKNVMKPADPFATAPNFAALRTPEPVFAPSSVHQTQVRDPKATIVDFDPFSPKGSTPRTPFDFPEDAIATNTSNDRSSSFERKRQTQEEQRSQLGFSSEGFAAASAKPLQHRISLKDVTTNASSNDDNTPYFLEGNDAFMHSNFANLDDFETTSTRRGSGDERRSSETQADTHGETQRECAHDEYDVHFESGRKLGVLMERVDVWNAANQRKETAVVKLVVENGSADRVGVSIGSTVVAINRKLVENETYVAILDMIKAAPRPLRMRFKRGPQSKDTTQGTILTRISNGTFSVGNLTSGNATWTAKYFAFGGSKMDVLQLFVSRAAYHECVIALYEKRGVHTQIQSFRLCRDHKISPIKCKIYKGYGMNLPLLRSRNTSKTNFYPRSTSGNLHYFSLTVPSLRFVAAKFASDDYETIKNIWSNTYDAIERKKRMAY</sequence>
<feature type="region of interest" description="Disordered" evidence="1">
    <location>
        <begin position="183"/>
        <end position="250"/>
    </location>
</feature>
<evidence type="ECO:0000256" key="1">
    <source>
        <dbReference type="SAM" id="MobiDB-lite"/>
    </source>
</evidence>
<comment type="caution">
    <text evidence="3">The sequence shown here is derived from an EMBL/GenBank/DDBJ whole genome shotgun (WGS) entry which is preliminary data.</text>
</comment>
<dbReference type="InterPro" id="IPR036034">
    <property type="entry name" value="PDZ_sf"/>
</dbReference>
<keyword evidence="4" id="KW-1185">Reference proteome</keyword>
<dbReference type="Gene3D" id="2.30.42.10">
    <property type="match status" value="1"/>
</dbReference>
<evidence type="ECO:0000313" key="4">
    <source>
        <dbReference type="Proteomes" id="UP001632037"/>
    </source>
</evidence>
<proteinExistence type="predicted"/>